<dbReference type="PROSITE" id="PS50048">
    <property type="entry name" value="ZN2_CY6_FUNGAL_2"/>
    <property type="match status" value="1"/>
</dbReference>
<dbReference type="GO" id="GO:0008270">
    <property type="term" value="F:zinc ion binding"/>
    <property type="evidence" value="ECO:0007669"/>
    <property type="project" value="InterPro"/>
</dbReference>
<dbReference type="PROSITE" id="PS00463">
    <property type="entry name" value="ZN2_CY6_FUNGAL_1"/>
    <property type="match status" value="1"/>
</dbReference>
<dbReference type="GO" id="GO:0000981">
    <property type="term" value="F:DNA-binding transcription factor activity, RNA polymerase II-specific"/>
    <property type="evidence" value="ECO:0007669"/>
    <property type="project" value="InterPro"/>
</dbReference>
<keyword evidence="3" id="KW-0539">Nucleus</keyword>
<organism evidence="5 6">
    <name type="scientific">Phaeosphaeria nodorum (strain SN15 / ATCC MYA-4574 / FGSC 10173)</name>
    <name type="common">Glume blotch fungus</name>
    <name type="synonym">Parastagonospora nodorum</name>
    <dbReference type="NCBI Taxonomy" id="321614"/>
    <lineage>
        <taxon>Eukaryota</taxon>
        <taxon>Fungi</taxon>
        <taxon>Dikarya</taxon>
        <taxon>Ascomycota</taxon>
        <taxon>Pezizomycotina</taxon>
        <taxon>Dothideomycetes</taxon>
        <taxon>Pleosporomycetidae</taxon>
        <taxon>Pleosporales</taxon>
        <taxon>Pleosporineae</taxon>
        <taxon>Phaeosphaeriaceae</taxon>
        <taxon>Parastagonospora</taxon>
    </lineage>
</organism>
<evidence type="ECO:0000256" key="3">
    <source>
        <dbReference type="ARBA" id="ARBA00023242"/>
    </source>
</evidence>
<proteinExistence type="predicted"/>
<dbReference type="CDD" id="cd12148">
    <property type="entry name" value="fungal_TF_MHR"/>
    <property type="match status" value="1"/>
</dbReference>
<dbReference type="SMART" id="SM00066">
    <property type="entry name" value="GAL4"/>
    <property type="match status" value="1"/>
</dbReference>
<dbReference type="Proteomes" id="UP000663193">
    <property type="component" value="Chromosome 18"/>
</dbReference>
<evidence type="ECO:0000256" key="2">
    <source>
        <dbReference type="ARBA" id="ARBA00022723"/>
    </source>
</evidence>
<dbReference type="GO" id="GO:0006351">
    <property type="term" value="P:DNA-templated transcription"/>
    <property type="evidence" value="ECO:0007669"/>
    <property type="project" value="InterPro"/>
</dbReference>
<dbReference type="InterPro" id="IPR050613">
    <property type="entry name" value="Sec_Metabolite_Reg"/>
</dbReference>
<dbReference type="PANTHER" id="PTHR31001:SF90">
    <property type="entry name" value="CENTROMERE DNA-BINDING PROTEIN COMPLEX CBF3 SUBUNIT B"/>
    <property type="match status" value="1"/>
</dbReference>
<dbReference type="VEuPathDB" id="FungiDB:JI435_108900"/>
<dbReference type="OrthoDB" id="1747771at2759"/>
<accession>A0A7U2I6B1</accession>
<dbReference type="Pfam" id="PF00172">
    <property type="entry name" value="Zn_clus"/>
    <property type="match status" value="1"/>
</dbReference>
<dbReference type="GO" id="GO:0005634">
    <property type="term" value="C:nucleus"/>
    <property type="evidence" value="ECO:0007669"/>
    <property type="project" value="UniProtKB-SubCell"/>
</dbReference>
<sequence length="545" mass="61077">MPTTHRSTQRAPLSCTSCASRKVKCSKAIPCRACISRGAAADCKREVVVVRGRIRTADIPGSSPSIAELLLENARLAELLSRSHAGENSYAPVVDLTEYYEKRLYDAVGRLCEARVVTCIEDIVKPTQACSCWFVEFAQTWTSWVHFAFFFPRFRQEHEGFWAEGASFTSFDPLWLAVYFATLASALGFMSDEDFMLSGAPLPSRVLLTRNWYSATLFYLDQGDFLQKSNILVVQAIVVLGNVASTIGETHRHANLWAVAIRIAQQLNLGSDEANLSETLVQRETRRRLWWTLVICEWLPIPLRPPCINDTDFTCQLPADISDAQLLASDSGVVSQPDHHPRAVQYHITMARIATIYHHLHAKLRLRKWSPSGIADFVIQADDHLADVIEQIPPHLQNNDTTSPHTEALHPWIATQRTSLAIVLLYYRLAINRILQTYWLEGSTNFARARSVCLSSAIGVIGAATAGDATFRRLRSWDFAMVTFSATVTLALEVRRSREADERLVRAIRDSERILGGVRGENVVAREGVGIWQELRNEGENAVRS</sequence>
<reference evidence="6" key="1">
    <citation type="journal article" date="2021" name="BMC Genomics">
        <title>Chromosome-level genome assembly and manually-curated proteome of model necrotroph Parastagonospora nodorum Sn15 reveals a genome-wide trove of candidate effector homologs, and redundancy of virulence-related functions within an accessory chromosome.</title>
        <authorList>
            <person name="Bertazzoni S."/>
            <person name="Jones D.A.B."/>
            <person name="Phan H.T."/>
            <person name="Tan K.-C."/>
            <person name="Hane J.K."/>
        </authorList>
    </citation>
    <scope>NUCLEOTIDE SEQUENCE [LARGE SCALE GENOMIC DNA]</scope>
    <source>
        <strain evidence="6">SN15 / ATCC MYA-4574 / FGSC 10173)</strain>
    </source>
</reference>
<dbReference type="Gene3D" id="4.10.240.10">
    <property type="entry name" value="Zn(2)-C6 fungal-type DNA-binding domain"/>
    <property type="match status" value="1"/>
</dbReference>
<evidence type="ECO:0000313" key="5">
    <source>
        <dbReference type="EMBL" id="QRD04971.1"/>
    </source>
</evidence>
<gene>
    <name evidence="5" type="ORF">JI435_108900</name>
</gene>
<dbReference type="SUPFAM" id="SSF57701">
    <property type="entry name" value="Zn2/Cys6 DNA-binding domain"/>
    <property type="match status" value="1"/>
</dbReference>
<dbReference type="Pfam" id="PF04082">
    <property type="entry name" value="Fungal_trans"/>
    <property type="match status" value="1"/>
</dbReference>
<dbReference type="InterPro" id="IPR036864">
    <property type="entry name" value="Zn2-C6_fun-type_DNA-bd_sf"/>
</dbReference>
<name>A0A7U2I6B1_PHANO</name>
<keyword evidence="6" id="KW-1185">Reference proteome</keyword>
<dbReference type="CDD" id="cd00067">
    <property type="entry name" value="GAL4"/>
    <property type="match status" value="1"/>
</dbReference>
<dbReference type="AlphaFoldDB" id="A0A7U2I6B1"/>
<feature type="domain" description="Zn(2)-C6 fungal-type" evidence="4">
    <location>
        <begin position="14"/>
        <end position="45"/>
    </location>
</feature>
<dbReference type="SMART" id="SM00906">
    <property type="entry name" value="Fungal_trans"/>
    <property type="match status" value="1"/>
</dbReference>
<evidence type="ECO:0000259" key="4">
    <source>
        <dbReference type="PROSITE" id="PS50048"/>
    </source>
</evidence>
<evidence type="ECO:0000256" key="1">
    <source>
        <dbReference type="ARBA" id="ARBA00004123"/>
    </source>
</evidence>
<protein>
    <recommendedName>
        <fullName evidence="4">Zn(2)-C6 fungal-type domain-containing protein</fullName>
    </recommendedName>
</protein>
<comment type="subcellular location">
    <subcellularLocation>
        <location evidence="1">Nucleus</location>
    </subcellularLocation>
</comment>
<evidence type="ECO:0000313" key="6">
    <source>
        <dbReference type="Proteomes" id="UP000663193"/>
    </source>
</evidence>
<dbReference type="EMBL" id="CP069040">
    <property type="protein sequence ID" value="QRD04971.1"/>
    <property type="molecule type" value="Genomic_DNA"/>
</dbReference>
<dbReference type="PANTHER" id="PTHR31001">
    <property type="entry name" value="UNCHARACTERIZED TRANSCRIPTIONAL REGULATORY PROTEIN"/>
    <property type="match status" value="1"/>
</dbReference>
<dbReference type="InterPro" id="IPR001138">
    <property type="entry name" value="Zn2Cys6_DnaBD"/>
</dbReference>
<dbReference type="GO" id="GO:0003677">
    <property type="term" value="F:DNA binding"/>
    <property type="evidence" value="ECO:0007669"/>
    <property type="project" value="InterPro"/>
</dbReference>
<dbReference type="InterPro" id="IPR007219">
    <property type="entry name" value="XnlR_reg_dom"/>
</dbReference>
<keyword evidence="2" id="KW-0479">Metal-binding</keyword>